<keyword evidence="4" id="KW-1185">Reference proteome</keyword>
<name>A0ABQ9XUD2_9EUKA</name>
<feature type="compositionally biased region" description="Basic and acidic residues" evidence="1">
    <location>
        <begin position="760"/>
        <end position="782"/>
    </location>
</feature>
<gene>
    <name evidence="3" type="ORF">BLNAU_10028</name>
</gene>
<feature type="region of interest" description="Disordered" evidence="1">
    <location>
        <begin position="1"/>
        <end position="25"/>
    </location>
</feature>
<dbReference type="InterPro" id="IPR050235">
    <property type="entry name" value="CK1_Ser-Thr_kinase"/>
</dbReference>
<accession>A0ABQ9XUD2</accession>
<evidence type="ECO:0000313" key="4">
    <source>
        <dbReference type="Proteomes" id="UP001281761"/>
    </source>
</evidence>
<proteinExistence type="predicted"/>
<keyword evidence="3" id="KW-0808">Transferase</keyword>
<dbReference type="Pfam" id="PF00069">
    <property type="entry name" value="Pkinase"/>
    <property type="match status" value="1"/>
</dbReference>
<dbReference type="Gene3D" id="3.30.200.20">
    <property type="entry name" value="Phosphorylase Kinase, domain 1"/>
    <property type="match status" value="1"/>
</dbReference>
<dbReference type="InterPro" id="IPR011009">
    <property type="entry name" value="Kinase-like_dom_sf"/>
</dbReference>
<feature type="domain" description="Protein kinase" evidence="2">
    <location>
        <begin position="1"/>
        <end position="313"/>
    </location>
</feature>
<feature type="region of interest" description="Disordered" evidence="1">
    <location>
        <begin position="358"/>
        <end position="410"/>
    </location>
</feature>
<dbReference type="EC" id="2.7.11.1" evidence="3"/>
<sequence>MKSDQASVRGQNHTENVALKVENNRNQTSTLDSEASILQDLDGHKYFPRIFGKGVSRKGKFLVMELLGENLKTLLSRFSPGRVLPNIQRHYALEMLNCIEALHSRGWIHCDITPWHFVERNRSARNGHLVLVGFGKAERHDSSPLFNEVPTVRTFQGTAKYGSSHVIVGGEGSFRDDLWSWFFIVLEMKVGHLPWSGEESLSEMARIREEWEHQMRLHSLPPRASSILDPSDVAHPTRSNMPNTTQTSLPYTFPPHSTVCADDSEQPGHFQIERKNTEIDENLVLIFRHLADLKFGEKPNYSLLRQLLQREWAVHVPPMGLDHSSSNELDASPFSSFRASDNSRMEISLSHGRLLEIHSPFGSNSRTTRDGENPNAEERHSEAGKMQRSTSCDTHLKMEKDDETATSPKHHTTFHTFDLAHPLLRTPTVCGACVGSSARLWFGEERIVAGPQPLLRLVRRLLAASADSARPTRSVGVVVVTSIPDSVIADTRSSFSTSDSQLELRNMLLDWVSQSLVPSPSTSLLFDFSLTSSVCISPTATASASVDQPTPIFALGKSFRESPPHYFQLSPSPHPLLFLSPPSSPHQALDESDSSTLGFQPLAAAQFFAENTQFDVTSKQLRKKSTKHNINPSSSSPSIDFSQTSIVYLPSMSVMDQQTSMMSWAGEEAGRVSEWIGTGEARVDEWKGLSELKEGKRRKGKKWRDEMKLSSCHSFMLPHTRLSLNPIGSSRSVCDVSETSDTQSIENRTKNQENITTNERLGDDEGGGEKESRDQQTRRWEEVFEGESDDERDVNSTHNVPSRCTLPSAQHVATHAEGGEVGREG</sequence>
<feature type="compositionally biased region" description="Polar residues" evidence="1">
    <location>
        <begin position="796"/>
        <end position="808"/>
    </location>
</feature>
<protein>
    <submittedName>
        <fullName evidence="3">Tau-tubulin kinase 2</fullName>
        <ecNumber evidence="3">2.7.11.1</ecNumber>
    </submittedName>
</protein>
<keyword evidence="3" id="KW-0418">Kinase</keyword>
<organism evidence="3 4">
    <name type="scientific">Blattamonas nauphoetae</name>
    <dbReference type="NCBI Taxonomy" id="2049346"/>
    <lineage>
        <taxon>Eukaryota</taxon>
        <taxon>Metamonada</taxon>
        <taxon>Preaxostyla</taxon>
        <taxon>Oxymonadida</taxon>
        <taxon>Blattamonas</taxon>
    </lineage>
</organism>
<feature type="compositionally biased region" description="Polar residues" evidence="1">
    <location>
        <begin position="737"/>
        <end position="759"/>
    </location>
</feature>
<dbReference type="Proteomes" id="UP001281761">
    <property type="component" value="Unassembled WGS sequence"/>
</dbReference>
<dbReference type="PANTHER" id="PTHR11909">
    <property type="entry name" value="CASEIN KINASE-RELATED"/>
    <property type="match status" value="1"/>
</dbReference>
<dbReference type="PROSITE" id="PS50011">
    <property type="entry name" value="PROTEIN_KINASE_DOM"/>
    <property type="match status" value="1"/>
</dbReference>
<evidence type="ECO:0000259" key="2">
    <source>
        <dbReference type="PROSITE" id="PS50011"/>
    </source>
</evidence>
<feature type="compositionally biased region" description="Polar residues" evidence="1">
    <location>
        <begin position="1"/>
        <end position="15"/>
    </location>
</feature>
<feature type="compositionally biased region" description="Basic and acidic residues" evidence="1">
    <location>
        <begin position="367"/>
        <end position="385"/>
    </location>
</feature>
<dbReference type="Gene3D" id="1.10.510.10">
    <property type="entry name" value="Transferase(Phosphotransferase) domain 1"/>
    <property type="match status" value="1"/>
</dbReference>
<evidence type="ECO:0000256" key="1">
    <source>
        <dbReference type="SAM" id="MobiDB-lite"/>
    </source>
</evidence>
<dbReference type="SUPFAM" id="SSF56112">
    <property type="entry name" value="Protein kinase-like (PK-like)"/>
    <property type="match status" value="1"/>
</dbReference>
<feature type="region of interest" description="Disordered" evidence="1">
    <location>
        <begin position="737"/>
        <end position="825"/>
    </location>
</feature>
<dbReference type="GO" id="GO:0004674">
    <property type="term" value="F:protein serine/threonine kinase activity"/>
    <property type="evidence" value="ECO:0007669"/>
    <property type="project" value="UniProtKB-EC"/>
</dbReference>
<evidence type="ECO:0000313" key="3">
    <source>
        <dbReference type="EMBL" id="KAK2955097.1"/>
    </source>
</evidence>
<dbReference type="SMART" id="SM00220">
    <property type="entry name" value="S_TKc"/>
    <property type="match status" value="1"/>
</dbReference>
<dbReference type="InterPro" id="IPR000719">
    <property type="entry name" value="Prot_kinase_dom"/>
</dbReference>
<reference evidence="3 4" key="1">
    <citation type="journal article" date="2022" name="bioRxiv">
        <title>Genomics of Preaxostyla Flagellates Illuminates Evolutionary Transitions and the Path Towards Mitochondrial Loss.</title>
        <authorList>
            <person name="Novak L.V.F."/>
            <person name="Treitli S.C."/>
            <person name="Pyrih J."/>
            <person name="Halakuc P."/>
            <person name="Pipaliya S.V."/>
            <person name="Vacek V."/>
            <person name="Brzon O."/>
            <person name="Soukal P."/>
            <person name="Eme L."/>
            <person name="Dacks J.B."/>
            <person name="Karnkowska A."/>
            <person name="Elias M."/>
            <person name="Hampl V."/>
        </authorList>
    </citation>
    <scope>NUCLEOTIDE SEQUENCE [LARGE SCALE GENOMIC DNA]</scope>
    <source>
        <strain evidence="3">NAU3</strain>
        <tissue evidence="3">Gut</tissue>
    </source>
</reference>
<dbReference type="EMBL" id="JARBJD010000071">
    <property type="protein sequence ID" value="KAK2955097.1"/>
    <property type="molecule type" value="Genomic_DNA"/>
</dbReference>
<comment type="caution">
    <text evidence="3">The sequence shown here is derived from an EMBL/GenBank/DDBJ whole genome shotgun (WGS) entry which is preliminary data.</text>
</comment>
<feature type="compositionally biased region" description="Acidic residues" evidence="1">
    <location>
        <begin position="783"/>
        <end position="792"/>
    </location>
</feature>